<dbReference type="EMBL" id="PFBG01000025">
    <property type="protein sequence ID" value="PIR85817.1"/>
    <property type="molecule type" value="Genomic_DNA"/>
</dbReference>
<gene>
    <name evidence="8" type="ORF">COU14_02340</name>
</gene>
<accession>A0A2H0UHD8</accession>
<evidence type="ECO:0000313" key="8">
    <source>
        <dbReference type="EMBL" id="PIR85817.1"/>
    </source>
</evidence>
<evidence type="ECO:0000313" key="9">
    <source>
        <dbReference type="Proteomes" id="UP000229612"/>
    </source>
</evidence>
<dbReference type="Proteomes" id="UP000229612">
    <property type="component" value="Unassembled WGS sequence"/>
</dbReference>
<evidence type="ECO:0000256" key="4">
    <source>
        <dbReference type="ARBA" id="ARBA00022759"/>
    </source>
</evidence>
<organism evidence="8 9">
    <name type="scientific">Candidatus Kaiserbacteria bacterium CG10_big_fil_rev_8_21_14_0_10_44_10</name>
    <dbReference type="NCBI Taxonomy" id="1974606"/>
    <lineage>
        <taxon>Bacteria</taxon>
        <taxon>Candidatus Kaiseribacteriota</taxon>
    </lineage>
</organism>
<reference evidence="9" key="1">
    <citation type="submission" date="2017-09" db="EMBL/GenBank/DDBJ databases">
        <title>Depth-based differentiation of microbial function through sediment-hosted aquifers and enrichment of novel symbionts in the deep terrestrial subsurface.</title>
        <authorList>
            <person name="Probst A.J."/>
            <person name="Ladd B."/>
            <person name="Jarett J.K."/>
            <person name="Geller-Mcgrath D.E."/>
            <person name="Sieber C.M.K."/>
            <person name="Emerson J.B."/>
            <person name="Anantharaman K."/>
            <person name="Thomas B.C."/>
            <person name="Malmstrom R."/>
            <person name="Stieglmeier M."/>
            <person name="Klingl A."/>
            <person name="Woyke T."/>
            <person name="Ryan C.M."/>
            <person name="Banfield J.F."/>
        </authorList>
    </citation>
    <scope>NUCLEOTIDE SEQUENCE [LARGE SCALE GENOMIC DNA]</scope>
</reference>
<name>A0A2H0UHD8_9BACT</name>
<keyword evidence="4" id="KW-0255">Endonuclease</keyword>
<evidence type="ECO:0000256" key="1">
    <source>
        <dbReference type="ARBA" id="ARBA00006620"/>
    </source>
</evidence>
<proteinExistence type="inferred from homology"/>
<keyword evidence="7" id="KW-0346">Stress response</keyword>
<dbReference type="InterPro" id="IPR038570">
    <property type="entry name" value="HicA_sf"/>
</dbReference>
<comment type="similarity">
    <text evidence="1">Belongs to the HicA mRNA interferase family.</text>
</comment>
<keyword evidence="2" id="KW-1277">Toxin-antitoxin system</keyword>
<dbReference type="Pfam" id="PF07927">
    <property type="entry name" value="HicA_toxin"/>
    <property type="match status" value="1"/>
</dbReference>
<evidence type="ECO:0000256" key="5">
    <source>
        <dbReference type="ARBA" id="ARBA00022801"/>
    </source>
</evidence>
<dbReference type="GO" id="GO:0016787">
    <property type="term" value="F:hydrolase activity"/>
    <property type="evidence" value="ECO:0007669"/>
    <property type="project" value="UniProtKB-KW"/>
</dbReference>
<sequence>MGKLAGFKYRIIAKRLALFGFKFFREAKGSHEIWYCEKDNLYTTVPRHRGDMPEGTLRAILKQAHIDPDDFLAQK</sequence>
<dbReference type="AlphaFoldDB" id="A0A2H0UHD8"/>
<evidence type="ECO:0000256" key="2">
    <source>
        <dbReference type="ARBA" id="ARBA00022649"/>
    </source>
</evidence>
<dbReference type="SUPFAM" id="SSF54786">
    <property type="entry name" value="YcfA/nrd intein domain"/>
    <property type="match status" value="1"/>
</dbReference>
<dbReference type="GO" id="GO:0004519">
    <property type="term" value="F:endonuclease activity"/>
    <property type="evidence" value="ECO:0007669"/>
    <property type="project" value="UniProtKB-KW"/>
</dbReference>
<keyword evidence="5" id="KW-0378">Hydrolase</keyword>
<evidence type="ECO:0000256" key="3">
    <source>
        <dbReference type="ARBA" id="ARBA00022722"/>
    </source>
</evidence>
<dbReference type="GO" id="GO:0003729">
    <property type="term" value="F:mRNA binding"/>
    <property type="evidence" value="ECO:0007669"/>
    <property type="project" value="InterPro"/>
</dbReference>
<evidence type="ECO:0000256" key="6">
    <source>
        <dbReference type="ARBA" id="ARBA00022884"/>
    </source>
</evidence>
<protein>
    <submittedName>
        <fullName evidence="8">Addiction module toxin, HicA family</fullName>
    </submittedName>
</protein>
<evidence type="ECO:0000256" key="7">
    <source>
        <dbReference type="ARBA" id="ARBA00023016"/>
    </source>
</evidence>
<comment type="caution">
    <text evidence="8">The sequence shown here is derived from an EMBL/GenBank/DDBJ whole genome shotgun (WGS) entry which is preliminary data.</text>
</comment>
<dbReference type="Gene3D" id="3.30.920.30">
    <property type="entry name" value="Hypothetical protein"/>
    <property type="match status" value="1"/>
</dbReference>
<keyword evidence="6" id="KW-0694">RNA-binding</keyword>
<keyword evidence="3" id="KW-0540">Nuclease</keyword>
<dbReference type="InterPro" id="IPR012933">
    <property type="entry name" value="HicA_mRNA_interferase"/>
</dbReference>